<sequence>MFLKLRRLLSQQAVLIKTMFHLFLMIINGPCNEGEKKSFLPGKLYHPVAKQIHHREASVPTFLGSGKFFPWRATLPGLPVALNVSAPCSDCLQISEGLAAWSQRPRTVNSPADNDGFAAGKNRRDFFRKGAPAWCPSVPPCCHCS</sequence>
<dbReference type="AlphaFoldDB" id="A0A834DLV3"/>
<gene>
    <name evidence="1" type="ORF">HJG60_008141</name>
</gene>
<dbReference type="Proteomes" id="UP000664940">
    <property type="component" value="Unassembled WGS sequence"/>
</dbReference>
<reference evidence="1 2" key="1">
    <citation type="journal article" date="2020" name="Nature">
        <title>Six reference-quality genomes reveal evolution of bat adaptations.</title>
        <authorList>
            <person name="Jebb D."/>
            <person name="Huang Z."/>
            <person name="Pippel M."/>
            <person name="Hughes G.M."/>
            <person name="Lavrichenko K."/>
            <person name="Devanna P."/>
            <person name="Winkler S."/>
            <person name="Jermiin L.S."/>
            <person name="Skirmuntt E.C."/>
            <person name="Katzourakis A."/>
            <person name="Burkitt-Gray L."/>
            <person name="Ray D.A."/>
            <person name="Sullivan K.A.M."/>
            <person name="Roscito J.G."/>
            <person name="Kirilenko B.M."/>
            <person name="Davalos L.M."/>
            <person name="Corthals A.P."/>
            <person name="Power M.L."/>
            <person name="Jones G."/>
            <person name="Ransome R.D."/>
            <person name="Dechmann D.K.N."/>
            <person name="Locatelli A.G."/>
            <person name="Puechmaille S.J."/>
            <person name="Fedrigo O."/>
            <person name="Jarvis E.D."/>
            <person name="Hiller M."/>
            <person name="Vernes S.C."/>
            <person name="Myers E.W."/>
            <person name="Teeling E.C."/>
        </authorList>
    </citation>
    <scope>NUCLEOTIDE SEQUENCE [LARGE SCALE GENOMIC DNA]</scope>
    <source>
        <strain evidence="1">Bat1K_MPI-CBG_1</strain>
    </source>
</reference>
<comment type="caution">
    <text evidence="1">The sequence shown here is derived from an EMBL/GenBank/DDBJ whole genome shotgun (WGS) entry which is preliminary data.</text>
</comment>
<protein>
    <submittedName>
        <fullName evidence="1">Uncharacterized protein</fullName>
    </submittedName>
</protein>
<proteinExistence type="predicted"/>
<accession>A0A834DLV3</accession>
<dbReference type="EMBL" id="JABVXQ010000010">
    <property type="protein sequence ID" value="KAF6088285.1"/>
    <property type="molecule type" value="Genomic_DNA"/>
</dbReference>
<evidence type="ECO:0000313" key="1">
    <source>
        <dbReference type="EMBL" id="KAF6088285.1"/>
    </source>
</evidence>
<name>A0A834DLV3_9CHIR</name>
<evidence type="ECO:0000313" key="2">
    <source>
        <dbReference type="Proteomes" id="UP000664940"/>
    </source>
</evidence>
<organism evidence="1 2">
    <name type="scientific">Phyllostomus discolor</name>
    <name type="common">pale spear-nosed bat</name>
    <dbReference type="NCBI Taxonomy" id="89673"/>
    <lineage>
        <taxon>Eukaryota</taxon>
        <taxon>Metazoa</taxon>
        <taxon>Chordata</taxon>
        <taxon>Craniata</taxon>
        <taxon>Vertebrata</taxon>
        <taxon>Euteleostomi</taxon>
        <taxon>Mammalia</taxon>
        <taxon>Eutheria</taxon>
        <taxon>Laurasiatheria</taxon>
        <taxon>Chiroptera</taxon>
        <taxon>Yangochiroptera</taxon>
        <taxon>Phyllostomidae</taxon>
        <taxon>Phyllostominae</taxon>
        <taxon>Phyllostomus</taxon>
    </lineage>
</organism>